<dbReference type="Pfam" id="PF20271">
    <property type="entry name" value="CATASP"/>
    <property type="match status" value="1"/>
</dbReference>
<protein>
    <recommendedName>
        <fullName evidence="2">CATRA-Associated Small Protein domain-containing protein</fullName>
    </recommendedName>
</protein>
<dbReference type="AlphaFoldDB" id="A0A918LPE6"/>
<feature type="compositionally biased region" description="Basic and acidic residues" evidence="1">
    <location>
        <begin position="98"/>
        <end position="116"/>
    </location>
</feature>
<evidence type="ECO:0000259" key="2">
    <source>
        <dbReference type="Pfam" id="PF20271"/>
    </source>
</evidence>
<dbReference type="RefSeq" id="WP_189706867.1">
    <property type="nucleotide sequence ID" value="NZ_BMSA01000001.1"/>
</dbReference>
<gene>
    <name evidence="3" type="ORF">GCM10010226_04650</name>
</gene>
<accession>A0A918LPE6</accession>
<dbReference type="Proteomes" id="UP000646776">
    <property type="component" value="Unassembled WGS sequence"/>
</dbReference>
<evidence type="ECO:0000313" key="3">
    <source>
        <dbReference type="EMBL" id="GGT31623.1"/>
    </source>
</evidence>
<feature type="domain" description="CATRA-Associated Small Protein" evidence="2">
    <location>
        <begin position="14"/>
        <end position="98"/>
    </location>
</feature>
<comment type="caution">
    <text evidence="3">The sequence shown here is derived from an EMBL/GenBank/DDBJ whole genome shotgun (WGS) entry which is preliminary data.</text>
</comment>
<feature type="region of interest" description="Disordered" evidence="1">
    <location>
        <begin position="73"/>
        <end position="122"/>
    </location>
</feature>
<sequence>MSGGVPIDDEARDDAADVLRYLLEWQLAPQRWERVDAIVGSLAEALAQEDGDALREATAELELAGPVRVTRIGTNSLIPAPEPTRDRANHLVHTLGRPRQERPDDTPDRPGGDGDGTRTPAR</sequence>
<organism evidence="3 4">
    <name type="scientific">Streptomyces phaeofaciens</name>
    <dbReference type="NCBI Taxonomy" id="68254"/>
    <lineage>
        <taxon>Bacteria</taxon>
        <taxon>Bacillati</taxon>
        <taxon>Actinomycetota</taxon>
        <taxon>Actinomycetes</taxon>
        <taxon>Kitasatosporales</taxon>
        <taxon>Streptomycetaceae</taxon>
        <taxon>Streptomyces</taxon>
    </lineage>
</organism>
<reference evidence="3" key="1">
    <citation type="journal article" date="2014" name="Int. J. Syst. Evol. Microbiol.">
        <title>Complete genome sequence of Corynebacterium casei LMG S-19264T (=DSM 44701T), isolated from a smear-ripened cheese.</title>
        <authorList>
            <consortium name="US DOE Joint Genome Institute (JGI-PGF)"/>
            <person name="Walter F."/>
            <person name="Albersmeier A."/>
            <person name="Kalinowski J."/>
            <person name="Ruckert C."/>
        </authorList>
    </citation>
    <scope>NUCLEOTIDE SEQUENCE</scope>
    <source>
        <strain evidence="3">JCM 4125</strain>
    </source>
</reference>
<proteinExistence type="predicted"/>
<dbReference type="InterPro" id="IPR046924">
    <property type="entry name" value="CATASP"/>
</dbReference>
<reference evidence="3" key="2">
    <citation type="submission" date="2020-09" db="EMBL/GenBank/DDBJ databases">
        <authorList>
            <person name="Sun Q."/>
            <person name="Ohkuma M."/>
        </authorList>
    </citation>
    <scope>NUCLEOTIDE SEQUENCE</scope>
    <source>
        <strain evidence="3">JCM 4125</strain>
    </source>
</reference>
<evidence type="ECO:0000313" key="4">
    <source>
        <dbReference type="Proteomes" id="UP000646776"/>
    </source>
</evidence>
<dbReference type="EMBL" id="BMSA01000001">
    <property type="protein sequence ID" value="GGT31623.1"/>
    <property type="molecule type" value="Genomic_DNA"/>
</dbReference>
<keyword evidence="4" id="KW-1185">Reference proteome</keyword>
<name>A0A918LPE6_9ACTN</name>
<evidence type="ECO:0000256" key="1">
    <source>
        <dbReference type="SAM" id="MobiDB-lite"/>
    </source>
</evidence>